<evidence type="ECO:0000313" key="2">
    <source>
        <dbReference type="EMBL" id="REE78591.1"/>
    </source>
</evidence>
<reference evidence="2 3" key="1">
    <citation type="submission" date="2018-08" db="EMBL/GenBank/DDBJ databases">
        <title>Genomic Encyclopedia of Type Strains, Phase III (KMG-III): the genomes of soil and plant-associated and newly described type strains.</title>
        <authorList>
            <person name="Whitman W."/>
        </authorList>
    </citation>
    <scope>NUCLEOTIDE SEQUENCE [LARGE SCALE GENOMIC DNA]</scope>
    <source>
        <strain evidence="2 3">CGMCC 1.10966</strain>
    </source>
</reference>
<proteinExistence type="predicted"/>
<comment type="caution">
    <text evidence="2">The sequence shown here is derived from an EMBL/GenBank/DDBJ whole genome shotgun (WGS) entry which is preliminary data.</text>
</comment>
<protein>
    <submittedName>
        <fullName evidence="2">Uncharacterized protein</fullName>
    </submittedName>
</protein>
<keyword evidence="3" id="KW-1185">Reference proteome</keyword>
<dbReference type="EMBL" id="QTTN01000026">
    <property type="protein sequence ID" value="REE78591.1"/>
    <property type="molecule type" value="Genomic_DNA"/>
</dbReference>
<dbReference type="AlphaFoldDB" id="A0A3D9RR72"/>
<accession>A0A3D9RR72</accession>
<organism evidence="2 3">
    <name type="scientific">Paenibacillus taihuensis</name>
    <dbReference type="NCBI Taxonomy" id="1156355"/>
    <lineage>
        <taxon>Bacteria</taxon>
        <taxon>Bacillati</taxon>
        <taxon>Bacillota</taxon>
        <taxon>Bacilli</taxon>
        <taxon>Bacillales</taxon>
        <taxon>Paenibacillaceae</taxon>
        <taxon>Paenibacillus</taxon>
    </lineage>
</organism>
<evidence type="ECO:0000313" key="3">
    <source>
        <dbReference type="Proteomes" id="UP000256304"/>
    </source>
</evidence>
<gene>
    <name evidence="2" type="ORF">A8990_12665</name>
</gene>
<dbReference type="Proteomes" id="UP000256304">
    <property type="component" value="Unassembled WGS sequence"/>
</dbReference>
<name>A0A3D9RR72_9BACL</name>
<sequence length="31" mass="3275">MNKRMKGGGEPDESSIFHIGVPDLELGADSS</sequence>
<feature type="region of interest" description="Disordered" evidence="1">
    <location>
        <begin position="1"/>
        <end position="31"/>
    </location>
</feature>
<evidence type="ECO:0000256" key="1">
    <source>
        <dbReference type="SAM" id="MobiDB-lite"/>
    </source>
</evidence>